<sequence>MLVFGLTLCFLIVEESGTVTTAVRIRPFSQREIDSKDNYSVVDCPEFGKIRCSKKGLPPVTFSVDHTFCYFADDVNLCFLLNLTSMYGTADDPGIVPRIVEDLFAHINAERGTNVLTTVHFNYYEIYNEKINDLLQDKKNPPQLTVREHPVTGPFVEGLIQPAVHSSEEMSAWLRRGDARRSVAQTEMNARSSRSHTIASFIIRRELVRWLSLNLETCQINKSLFVLGRVISQLSGDSQAKAVFRSTERPGRKRPKLEFEGISPLLTPQTLAKRKNSTFVSYRDSLLTWLLKDSLGGNSVTTMLATVSPSSLHIDDTLSTLHYAKRAQCIINKAVVNEDPEGRIIRELMAEVEKLRRRLDESAKPNSPLAGQIRTLKHLLLAREKEVAQLTNELTKRTACARLQAEALQDSSVSLSTVETTSRCLYGGDLSTKESWINLLILLFSFENFSEISMKRFKPNLCSVDPANSTLSASRRVAPDGAEKSEFTVQAGFSNCDGDPNSPENQTAEPFAAVNKAVGSSRVMLMEDASTSTGEDTTVIPLSDLDKMQSDLRNLTEALSAYRGVQKADASFGVCEQAFGLSVLPAKELSLMQDTIKRKIDVVKCEAETYTDEQLKHDVATSDDLSYHIHPRTSLDQVIEEVENCCPLIESKVCVDSTTLTDDYELGVTYISLNFFNELYEKQHLLRLELSSQESKPKSDANVATDLGVMVLPEEEFKKLHCQIEQLKAEIGKYGVVGEGEEKHAHDDDVAIDNSAFERTTKDMNESGRKVNRDKSPNPTDTPASPACVAAAGNAPSRHSSVKAIAKDYVHSRVDFFENLNRSQMSCSEYQTEVSNQDLFTCGSSIVKQPNDEPMDDELNKRLTNERNMMAQVLKNMLQGRQGNSAEMLPLLDELLASISQVSEEFRREMARFLALAWLSVSRILIVLFTDLQNMNTSARLVKLSIQESDVLKLILEFLGKRDFAFSQIALERESGVVNGSYNEDILFFRQLILQGHWDDALEYLKPLKDPPLQLDLRSARFLILKQKFLELLCLRDGILVEDPDAQENCIQPGCDPTIDQVLACLNELEPECPSQAEYNSLALLLTLPQLDRHPDYRDWNPSLGRLRCFKQLYPILTPLVQQLNGVSSSEGLVQSRGDRLLHLLIKGILYEACEDFCAAMATESNAQMQLHGLIGDEPLDDDASNPLVEQMERHSSIYSIEPPDLSLNSWLQSLPESAFIQPFESCQLCLAIHRLQRPSQEAGMWVDQILREPSVKPLVFPYTHLPSSASSISHSLFRSSIRPTLARSFLQGGPDKPRTLLGMATSSLVSGTGTQLMSQSIGSYHLSGGDGKARPRTATGAYRSSVMQQSIDRLFATRGSMAPSSSVSVGGVERPADCMLRSIAESGCSHTDTTVGSERGSSMNTSAITDPDVSTPAANSNCGLFHEFQKRQAELKTSVTGGQSSKMNHGDRGLSTIPSVSTETSTGGVLRRSYADRENSDGPPPQYLPITVLEDTQPIRSIAFHPLGTFYAVGSNSKTLRVCRFPDISSLRPDYEATNPSIVMQRPKYHRGSIYCSSWSRDGRIIATGSNDTAVHLLRVDPETGAPVDDVSESFIQLTHHDGTVRDVVFMMTSYSEGSGSPSGDGPSVQLSSAPGHLLTAGAGDCRIYVIDVERAGMLASGPALSGSGCGGSCLRLKSSSAATVRALSGHSATVFALTVWAPGSLFVSASADATARLWDIRASAPVLIIPSYSGVKGSPFASVSMEAGGNVLASGHEDATISLFDVRGARYISAYRPHSSEIRSVRFAPNDYYLLSASYDKRIVVTDLHGDLSQPLACVQVAQHKDKVIQARWHPDQLSFVTTSADKSCICWALPSA</sequence>
<dbReference type="InterPro" id="IPR006595">
    <property type="entry name" value="CTLH_C"/>
</dbReference>
<evidence type="ECO:0000256" key="1">
    <source>
        <dbReference type="ARBA" id="ARBA00022741"/>
    </source>
</evidence>
<feature type="repeat" description="WD" evidence="3">
    <location>
        <begin position="1689"/>
        <end position="1730"/>
    </location>
</feature>
<evidence type="ECO:0000313" key="10">
    <source>
        <dbReference type="Proteomes" id="UP000282613"/>
    </source>
</evidence>
<dbReference type="InterPro" id="IPR006594">
    <property type="entry name" value="LisH"/>
</dbReference>
<evidence type="ECO:0000256" key="5">
    <source>
        <dbReference type="SAM" id="MobiDB-lite"/>
    </source>
</evidence>
<dbReference type="PRINTS" id="PR00380">
    <property type="entry name" value="KINESINHEAVY"/>
</dbReference>
<dbReference type="EMBL" id="UYRS01018292">
    <property type="protein sequence ID" value="VDK31486.1"/>
    <property type="molecule type" value="Genomic_DNA"/>
</dbReference>
<evidence type="ECO:0000313" key="9">
    <source>
        <dbReference type="EMBL" id="VDK31486.1"/>
    </source>
</evidence>
<dbReference type="InterPro" id="IPR027417">
    <property type="entry name" value="P-loop_NTPase"/>
</dbReference>
<dbReference type="GO" id="GO:0003777">
    <property type="term" value="F:microtubule motor activity"/>
    <property type="evidence" value="ECO:0007669"/>
    <property type="project" value="InterPro"/>
</dbReference>
<keyword evidence="3" id="KW-0853">WD repeat</keyword>
<dbReference type="Proteomes" id="UP000282613">
    <property type="component" value="Unassembled WGS sequence"/>
</dbReference>
<keyword evidence="10" id="KW-1185">Reference proteome</keyword>
<organism evidence="11">
    <name type="scientific">Taenia asiatica</name>
    <name type="common">Asian tapeworm</name>
    <dbReference type="NCBI Taxonomy" id="60517"/>
    <lineage>
        <taxon>Eukaryota</taxon>
        <taxon>Metazoa</taxon>
        <taxon>Spiralia</taxon>
        <taxon>Lophotrochozoa</taxon>
        <taxon>Platyhelminthes</taxon>
        <taxon>Cestoda</taxon>
        <taxon>Eucestoda</taxon>
        <taxon>Cyclophyllidea</taxon>
        <taxon>Taeniidae</taxon>
        <taxon>Taenia</taxon>
    </lineage>
</organism>
<dbReference type="PROSITE" id="PS50294">
    <property type="entry name" value="WD_REPEATS_REGION"/>
    <property type="match status" value="2"/>
</dbReference>
<keyword evidence="2" id="KW-0067">ATP-binding</keyword>
<evidence type="ECO:0000259" key="8">
    <source>
        <dbReference type="PROSITE" id="PS50897"/>
    </source>
</evidence>
<dbReference type="InterPro" id="IPR015943">
    <property type="entry name" value="WD40/YVTN_repeat-like_dom_sf"/>
</dbReference>
<dbReference type="InterPro" id="IPR001752">
    <property type="entry name" value="Kinesin_motor_dom"/>
</dbReference>
<evidence type="ECO:0000256" key="6">
    <source>
        <dbReference type="SAM" id="SignalP"/>
    </source>
</evidence>
<keyword evidence="6" id="KW-0732">Signal</keyword>
<evidence type="ECO:0000313" key="11">
    <source>
        <dbReference type="WBParaSite" id="TASK_0000323701-mRNA-1"/>
    </source>
</evidence>
<feature type="compositionally biased region" description="Polar residues" evidence="5">
    <location>
        <begin position="1457"/>
        <end position="1468"/>
    </location>
</feature>
<feature type="region of interest" description="Disordered" evidence="5">
    <location>
        <begin position="1389"/>
        <end position="1416"/>
    </location>
</feature>
<dbReference type="SMART" id="SM00668">
    <property type="entry name" value="CTLH"/>
    <property type="match status" value="1"/>
</dbReference>
<dbReference type="Pfam" id="PF00400">
    <property type="entry name" value="WD40"/>
    <property type="match status" value="5"/>
</dbReference>
<feature type="compositionally biased region" description="Basic and acidic residues" evidence="5">
    <location>
        <begin position="759"/>
        <end position="776"/>
    </location>
</feature>
<protein>
    <submittedName>
        <fullName evidence="11">Kinesin motor domain-containing protein</fullName>
    </submittedName>
</protein>
<evidence type="ECO:0000256" key="4">
    <source>
        <dbReference type="PROSITE-ProRule" id="PRU00283"/>
    </source>
</evidence>
<dbReference type="STRING" id="60517.A0A0R3W0N8"/>
<feature type="region of interest" description="Disordered" evidence="5">
    <location>
        <begin position="755"/>
        <end position="786"/>
    </location>
</feature>
<dbReference type="SMART" id="SM00129">
    <property type="entry name" value="KISc"/>
    <property type="match status" value="1"/>
</dbReference>
<dbReference type="PROSITE" id="PS50896">
    <property type="entry name" value="LISH"/>
    <property type="match status" value="1"/>
</dbReference>
<dbReference type="PANTHER" id="PTHR19863:SF5">
    <property type="entry name" value="WD REPEAT-CONTAINING PROTEIN 47"/>
    <property type="match status" value="1"/>
</dbReference>
<dbReference type="OrthoDB" id="187712at2759"/>
<dbReference type="Gene3D" id="2.130.10.10">
    <property type="entry name" value="YVTN repeat-like/Quinoprotein amine dehydrogenase"/>
    <property type="match status" value="2"/>
</dbReference>
<dbReference type="GO" id="GO:0008017">
    <property type="term" value="F:microtubule binding"/>
    <property type="evidence" value="ECO:0007669"/>
    <property type="project" value="InterPro"/>
</dbReference>
<dbReference type="InterPro" id="IPR040067">
    <property type="entry name" value="WDR47"/>
</dbReference>
<dbReference type="PANTHER" id="PTHR19863">
    <property type="entry name" value="NEMITIN (NEURONAL ENRICHED MAP INTERACTING PROTEIN) HOMOLOG"/>
    <property type="match status" value="1"/>
</dbReference>
<dbReference type="PROSITE" id="PS50067">
    <property type="entry name" value="KINESIN_MOTOR_2"/>
    <property type="match status" value="1"/>
</dbReference>
<dbReference type="GO" id="GO:0005524">
    <property type="term" value="F:ATP binding"/>
    <property type="evidence" value="ECO:0007669"/>
    <property type="project" value="UniProtKB-KW"/>
</dbReference>
<feature type="domain" description="Kinesin motor" evidence="7">
    <location>
        <begin position="85"/>
        <end position="330"/>
    </location>
</feature>
<comment type="similarity">
    <text evidence="4">Belongs to the TRAFAC class myosin-kinesin ATPase superfamily. Kinesin family.</text>
</comment>
<dbReference type="InterPro" id="IPR001680">
    <property type="entry name" value="WD40_rpt"/>
</dbReference>
<dbReference type="InterPro" id="IPR036961">
    <property type="entry name" value="Kinesin_motor_dom_sf"/>
</dbReference>
<feature type="chain" id="PRO_5043132524" evidence="6">
    <location>
        <begin position="18"/>
        <end position="1859"/>
    </location>
</feature>
<reference evidence="9 10" key="2">
    <citation type="submission" date="2018-11" db="EMBL/GenBank/DDBJ databases">
        <authorList>
            <consortium name="Pathogen Informatics"/>
        </authorList>
    </citation>
    <scope>NUCLEOTIDE SEQUENCE [LARGE SCALE GENOMIC DNA]</scope>
</reference>
<evidence type="ECO:0000259" key="7">
    <source>
        <dbReference type="PROSITE" id="PS50067"/>
    </source>
</evidence>
<evidence type="ECO:0000256" key="2">
    <source>
        <dbReference type="ARBA" id="ARBA00022840"/>
    </source>
</evidence>
<feature type="region of interest" description="Disordered" evidence="5">
    <location>
        <begin position="1434"/>
        <end position="1469"/>
    </location>
</feature>
<evidence type="ECO:0000256" key="3">
    <source>
        <dbReference type="PROSITE-ProRule" id="PRU00221"/>
    </source>
</evidence>
<feature type="repeat" description="WD" evidence="3">
    <location>
        <begin position="1823"/>
        <end position="1859"/>
    </location>
</feature>
<keyword evidence="1" id="KW-0547">Nucleotide-binding</keyword>
<feature type="repeat" description="WD" evidence="3">
    <location>
        <begin position="1777"/>
        <end position="1810"/>
    </location>
</feature>
<feature type="compositionally biased region" description="Polar residues" evidence="5">
    <location>
        <begin position="1389"/>
        <end position="1409"/>
    </location>
</feature>
<dbReference type="PROSITE" id="PS50897">
    <property type="entry name" value="CTLH"/>
    <property type="match status" value="1"/>
</dbReference>
<dbReference type="Pfam" id="PF00225">
    <property type="entry name" value="Kinesin"/>
    <property type="match status" value="2"/>
</dbReference>
<dbReference type="SUPFAM" id="SSF50978">
    <property type="entry name" value="WD40 repeat-like"/>
    <property type="match status" value="1"/>
</dbReference>
<dbReference type="PROSITE" id="PS50082">
    <property type="entry name" value="WD_REPEATS_2"/>
    <property type="match status" value="3"/>
</dbReference>
<feature type="domain" description="CTLH" evidence="8">
    <location>
        <begin position="982"/>
        <end position="1040"/>
    </location>
</feature>
<dbReference type="SMART" id="SM00320">
    <property type="entry name" value="WD40"/>
    <property type="match status" value="7"/>
</dbReference>
<dbReference type="InterPro" id="IPR057749">
    <property type="entry name" value="WDR47_COR"/>
</dbReference>
<gene>
    <name evidence="9" type="ORF">TASK_LOCUS3238</name>
</gene>
<dbReference type="SUPFAM" id="SSF52540">
    <property type="entry name" value="P-loop containing nucleoside triphosphate hydrolases"/>
    <property type="match status" value="1"/>
</dbReference>
<dbReference type="GO" id="GO:0007018">
    <property type="term" value="P:microtubule-based movement"/>
    <property type="evidence" value="ECO:0007669"/>
    <property type="project" value="InterPro"/>
</dbReference>
<proteinExistence type="inferred from homology"/>
<dbReference type="WBParaSite" id="TASK_0000323701-mRNA-1">
    <property type="protein sequence ID" value="TASK_0000323701-mRNA-1"/>
    <property type="gene ID" value="TASK_0000323701"/>
</dbReference>
<dbReference type="Pfam" id="PF25602">
    <property type="entry name" value="WDR47_COR"/>
    <property type="match status" value="1"/>
</dbReference>
<accession>A0A0R3W0N8</accession>
<feature type="signal peptide" evidence="6">
    <location>
        <begin position="1"/>
        <end position="17"/>
    </location>
</feature>
<dbReference type="Gene3D" id="3.40.850.10">
    <property type="entry name" value="Kinesin motor domain"/>
    <property type="match status" value="2"/>
</dbReference>
<reference evidence="11" key="1">
    <citation type="submission" date="2016-04" db="UniProtKB">
        <authorList>
            <consortium name="WormBaseParasite"/>
        </authorList>
    </citation>
    <scope>IDENTIFICATION</scope>
</reference>
<dbReference type="InterPro" id="IPR036322">
    <property type="entry name" value="WD40_repeat_dom_sf"/>
</dbReference>
<comment type="caution">
    <text evidence="4">Lacks conserved residue(s) required for the propagation of feature annotation.</text>
</comment>
<feature type="compositionally biased region" description="Polar residues" evidence="5">
    <location>
        <begin position="1436"/>
        <end position="1448"/>
    </location>
</feature>
<name>A0A0R3W0N8_TAEAS</name>